<dbReference type="SUPFAM" id="SSF56574">
    <property type="entry name" value="Serpins"/>
    <property type="match status" value="1"/>
</dbReference>
<dbReference type="InterPro" id="IPR042178">
    <property type="entry name" value="Serpin_sf_1"/>
</dbReference>
<accession>A0ABD0P708</accession>
<evidence type="ECO:0000256" key="4">
    <source>
        <dbReference type="ARBA" id="ARBA00022900"/>
    </source>
</evidence>
<dbReference type="PANTHER" id="PTHR11461:SF180">
    <property type="entry name" value="LEUKOCYTE ELASTASE INHIBITOR"/>
    <property type="match status" value="1"/>
</dbReference>
<gene>
    <name evidence="6" type="ORF">M9458_033972</name>
</gene>
<dbReference type="GO" id="GO:0005737">
    <property type="term" value="C:cytoplasm"/>
    <property type="evidence" value="ECO:0007669"/>
    <property type="project" value="UniProtKB-SubCell"/>
</dbReference>
<evidence type="ECO:0000256" key="1">
    <source>
        <dbReference type="ARBA" id="ARBA00004496"/>
    </source>
</evidence>
<dbReference type="Pfam" id="PF00079">
    <property type="entry name" value="Serpin"/>
    <property type="match status" value="1"/>
</dbReference>
<evidence type="ECO:0000256" key="2">
    <source>
        <dbReference type="ARBA" id="ARBA00022490"/>
    </source>
</evidence>
<sequence>MIDSITYEKILEWTQLDNMIPTEVNVEMPKFTLKEKYDLEEPLKDLGIEDLFSDKCDLSGMAPGKLKLSKMVHKCVVEVDETGTEAEGGSGGVVQTLQSQKIYESFIVQSPFLFFIRHNSTKSIL</sequence>
<comment type="caution">
    <text evidence="6">The sequence shown here is derived from an EMBL/GenBank/DDBJ whole genome shotgun (WGS) entry which is preliminary data.</text>
</comment>
<dbReference type="Proteomes" id="UP001529510">
    <property type="component" value="Unassembled WGS sequence"/>
</dbReference>
<dbReference type="InterPro" id="IPR023796">
    <property type="entry name" value="Serpin_dom"/>
</dbReference>
<reference evidence="6 7" key="1">
    <citation type="submission" date="2024-05" db="EMBL/GenBank/DDBJ databases">
        <title>Genome sequencing and assembly of Indian major carp, Cirrhinus mrigala (Hamilton, 1822).</title>
        <authorList>
            <person name="Mohindra V."/>
            <person name="Chowdhury L.M."/>
            <person name="Lal K."/>
            <person name="Jena J.K."/>
        </authorList>
    </citation>
    <scope>NUCLEOTIDE SEQUENCE [LARGE SCALE GENOMIC DNA]</scope>
    <source>
        <strain evidence="6">CM1030</strain>
        <tissue evidence="6">Blood</tissue>
    </source>
</reference>
<proteinExistence type="predicted"/>
<feature type="non-terminal residue" evidence="6">
    <location>
        <position position="125"/>
    </location>
</feature>
<keyword evidence="4" id="KW-0722">Serine protease inhibitor</keyword>
<protein>
    <recommendedName>
        <fullName evidence="5">Serpin domain-containing protein</fullName>
    </recommendedName>
</protein>
<keyword evidence="2" id="KW-0963">Cytoplasm</keyword>
<evidence type="ECO:0000256" key="3">
    <source>
        <dbReference type="ARBA" id="ARBA00022690"/>
    </source>
</evidence>
<comment type="subcellular location">
    <subcellularLocation>
        <location evidence="1">Cytoplasm</location>
    </subcellularLocation>
</comment>
<feature type="domain" description="Serpin" evidence="5">
    <location>
        <begin position="3"/>
        <end position="125"/>
    </location>
</feature>
<dbReference type="EMBL" id="JAMKFB020000017">
    <property type="protein sequence ID" value="KAL0169376.1"/>
    <property type="molecule type" value="Genomic_DNA"/>
</dbReference>
<evidence type="ECO:0000313" key="6">
    <source>
        <dbReference type="EMBL" id="KAL0169376.1"/>
    </source>
</evidence>
<organism evidence="6 7">
    <name type="scientific">Cirrhinus mrigala</name>
    <name type="common">Mrigala</name>
    <dbReference type="NCBI Taxonomy" id="683832"/>
    <lineage>
        <taxon>Eukaryota</taxon>
        <taxon>Metazoa</taxon>
        <taxon>Chordata</taxon>
        <taxon>Craniata</taxon>
        <taxon>Vertebrata</taxon>
        <taxon>Euteleostomi</taxon>
        <taxon>Actinopterygii</taxon>
        <taxon>Neopterygii</taxon>
        <taxon>Teleostei</taxon>
        <taxon>Ostariophysi</taxon>
        <taxon>Cypriniformes</taxon>
        <taxon>Cyprinidae</taxon>
        <taxon>Labeoninae</taxon>
        <taxon>Labeonini</taxon>
        <taxon>Cirrhinus</taxon>
    </lineage>
</organism>
<name>A0ABD0P708_CIRMR</name>
<dbReference type="InterPro" id="IPR036186">
    <property type="entry name" value="Serpin_sf"/>
</dbReference>
<dbReference type="AlphaFoldDB" id="A0ABD0P708"/>
<keyword evidence="7" id="KW-1185">Reference proteome</keyword>
<evidence type="ECO:0000259" key="5">
    <source>
        <dbReference type="Pfam" id="PF00079"/>
    </source>
</evidence>
<dbReference type="Gene3D" id="3.30.497.10">
    <property type="entry name" value="Antithrombin, subunit I, domain 2"/>
    <property type="match status" value="1"/>
</dbReference>
<dbReference type="InterPro" id="IPR000215">
    <property type="entry name" value="Serpin_fam"/>
</dbReference>
<evidence type="ECO:0000313" key="7">
    <source>
        <dbReference type="Proteomes" id="UP001529510"/>
    </source>
</evidence>
<dbReference type="GO" id="GO:0004867">
    <property type="term" value="F:serine-type endopeptidase inhibitor activity"/>
    <property type="evidence" value="ECO:0007669"/>
    <property type="project" value="UniProtKB-KW"/>
</dbReference>
<keyword evidence="3" id="KW-0646">Protease inhibitor</keyword>
<dbReference type="PANTHER" id="PTHR11461">
    <property type="entry name" value="SERINE PROTEASE INHIBITOR, SERPIN"/>
    <property type="match status" value="1"/>
</dbReference>